<dbReference type="GO" id="GO:0005524">
    <property type="term" value="F:ATP binding"/>
    <property type="evidence" value="ECO:0007669"/>
    <property type="project" value="InterPro"/>
</dbReference>
<evidence type="ECO:0000313" key="2">
    <source>
        <dbReference type="Proteomes" id="UP000323597"/>
    </source>
</evidence>
<accession>A0A5D2UA63</accession>
<name>A0A5D2UA63_GOSMU</name>
<gene>
    <name evidence="1" type="ORF">E1A91_D07G198400v1</name>
</gene>
<sequence>MLIFSSFSLSKKSVGRVLLPKLAVKFERYLMGELVSVGAEVGKVELGKKVLFSDINAYEVSLTNIIVMLYFKKLGVLHMRFLKCYCVSCKWIWE</sequence>
<protein>
    <submittedName>
        <fullName evidence="1">Uncharacterized protein</fullName>
    </submittedName>
</protein>
<dbReference type="EMBL" id="CM017655">
    <property type="protein sequence ID" value="TYI74419.1"/>
    <property type="molecule type" value="Genomic_DNA"/>
</dbReference>
<proteinExistence type="predicted"/>
<dbReference type="Proteomes" id="UP000323597">
    <property type="component" value="Chromosome D07"/>
</dbReference>
<dbReference type="Pfam" id="PF00166">
    <property type="entry name" value="Cpn10"/>
    <property type="match status" value="1"/>
</dbReference>
<dbReference type="GO" id="GO:0044183">
    <property type="term" value="F:protein folding chaperone"/>
    <property type="evidence" value="ECO:0007669"/>
    <property type="project" value="InterPro"/>
</dbReference>
<dbReference type="AlphaFoldDB" id="A0A5D2UA63"/>
<keyword evidence="2" id="KW-1185">Reference proteome</keyword>
<organism evidence="1 2">
    <name type="scientific">Gossypium mustelinum</name>
    <name type="common">Cotton</name>
    <name type="synonym">Gossypium caicoense</name>
    <dbReference type="NCBI Taxonomy" id="34275"/>
    <lineage>
        <taxon>Eukaryota</taxon>
        <taxon>Viridiplantae</taxon>
        <taxon>Streptophyta</taxon>
        <taxon>Embryophyta</taxon>
        <taxon>Tracheophyta</taxon>
        <taxon>Spermatophyta</taxon>
        <taxon>Magnoliopsida</taxon>
        <taxon>eudicotyledons</taxon>
        <taxon>Gunneridae</taxon>
        <taxon>Pentapetalae</taxon>
        <taxon>rosids</taxon>
        <taxon>malvids</taxon>
        <taxon>Malvales</taxon>
        <taxon>Malvaceae</taxon>
        <taxon>Malvoideae</taxon>
        <taxon>Gossypium</taxon>
    </lineage>
</organism>
<reference evidence="1 2" key="1">
    <citation type="submission" date="2019-07" db="EMBL/GenBank/DDBJ databases">
        <title>WGS assembly of Gossypium mustelinum.</title>
        <authorList>
            <person name="Chen Z.J."/>
            <person name="Sreedasyam A."/>
            <person name="Ando A."/>
            <person name="Song Q."/>
            <person name="De L."/>
            <person name="Hulse-Kemp A."/>
            <person name="Ding M."/>
            <person name="Ye W."/>
            <person name="Kirkbride R."/>
            <person name="Jenkins J."/>
            <person name="Plott C."/>
            <person name="Lovell J."/>
            <person name="Lin Y.-M."/>
            <person name="Vaughn R."/>
            <person name="Liu B."/>
            <person name="Li W."/>
            <person name="Simpson S."/>
            <person name="Scheffler B."/>
            <person name="Saski C."/>
            <person name="Grover C."/>
            <person name="Hu G."/>
            <person name="Conover J."/>
            <person name="Carlson J."/>
            <person name="Shu S."/>
            <person name="Boston L."/>
            <person name="Williams M."/>
            <person name="Peterson D."/>
            <person name="Mcgee K."/>
            <person name="Jones D."/>
            <person name="Wendel J."/>
            <person name="Stelly D."/>
            <person name="Grimwood J."/>
            <person name="Schmutz J."/>
        </authorList>
    </citation>
    <scope>NUCLEOTIDE SEQUENCE [LARGE SCALE GENOMIC DNA]</scope>
    <source>
        <strain evidence="1">1408120.09</strain>
    </source>
</reference>
<dbReference type="InterPro" id="IPR020818">
    <property type="entry name" value="Chaperonin_GroES"/>
</dbReference>
<evidence type="ECO:0000313" key="1">
    <source>
        <dbReference type="EMBL" id="TYI74419.1"/>
    </source>
</evidence>